<dbReference type="PANTHER" id="PTHR23140">
    <property type="entry name" value="RNA PROCESSING PROTEIN LD23810P"/>
    <property type="match status" value="1"/>
</dbReference>
<dbReference type="Gene3D" id="3.30.70.330">
    <property type="match status" value="1"/>
</dbReference>
<feature type="domain" description="CID" evidence="6">
    <location>
        <begin position="368"/>
        <end position="514"/>
    </location>
</feature>
<dbReference type="InterPro" id="IPR035967">
    <property type="entry name" value="SWAP/Surp_sf"/>
</dbReference>
<dbReference type="Pfam" id="PF01805">
    <property type="entry name" value="Surp"/>
    <property type="match status" value="1"/>
</dbReference>
<sequence>MRSIKFDFFTSQKQSKSGPSTLTLKAIQEEREERHRVKSMLKGGGPSSSSSSSNAQQPPSRSDPEPQTPDPGSPPPTLLLPKDLRSALDFGDPSSTNLYLGNLSPRLTEQQLMEIFGKYGPLASIKIMWPRTEDEKSRGRNCGFVAYMSRIDGERALNNLSGKDVDGFEMKMGWGKPVPFHFTQTHTATSPSGLPFNAQCSEEQLDKSQSFNPPKSPSDQDRFDKLLYRSKVKVVIPTDRTKLCFVNRMIEFVIREGPLFEAMIMNREMNNPNFRFLFENQSPEHIYYRWRLYSILQGDSKEKWSSNEFRMFKGGSLWVPPPLNLFAAGVPEELLDEDVLLGSEASEGKANRASDDEEELARNNRRGLSDSQRDRFEEMLRNLVPDRNPVAESMVWCMEHADAGEEIVDVITESLSIQETPLGRKIARLYLISDILHNCSLMGISNVSYFRKGFQAKLPLIFSQLHDAHRNISSRIKAEAFKQRINLCFRAWEDWALYPQDYLIALQNNFLGLAGESFSSRNDEDEEDVTPTHQPEDGSDEEDAIPLDGAALLKSAAKTTGR</sequence>
<dbReference type="SUPFAM" id="SSF48464">
    <property type="entry name" value="ENTH/VHS domain"/>
    <property type="match status" value="1"/>
</dbReference>
<feature type="domain" description="SURP motif" evidence="5">
    <location>
        <begin position="245"/>
        <end position="288"/>
    </location>
</feature>
<feature type="non-terminal residue" evidence="7">
    <location>
        <position position="1"/>
    </location>
</feature>
<evidence type="ECO:0000256" key="2">
    <source>
        <dbReference type="PROSITE-ProRule" id="PRU00176"/>
    </source>
</evidence>
<feature type="region of interest" description="Disordered" evidence="3">
    <location>
        <begin position="1"/>
        <end position="81"/>
    </location>
</feature>
<dbReference type="PANTHER" id="PTHR23140:SF0">
    <property type="entry name" value="U2 SNRNP-ASSOCIATED SURP MOTIF-CONTAINING PROTEIN"/>
    <property type="match status" value="1"/>
</dbReference>
<evidence type="ECO:0000259" key="4">
    <source>
        <dbReference type="PROSITE" id="PS50102"/>
    </source>
</evidence>
<evidence type="ECO:0000313" key="7">
    <source>
        <dbReference type="EMBL" id="QQP57399.1"/>
    </source>
</evidence>
<name>A0A7T8KK37_CALRO</name>
<dbReference type="Proteomes" id="UP000595437">
    <property type="component" value="Chromosome 2"/>
</dbReference>
<dbReference type="GO" id="GO:0005634">
    <property type="term" value="C:nucleus"/>
    <property type="evidence" value="ECO:0007669"/>
    <property type="project" value="TreeGrafter"/>
</dbReference>
<dbReference type="PROSITE" id="PS50102">
    <property type="entry name" value="RRM"/>
    <property type="match status" value="1"/>
</dbReference>
<keyword evidence="1 2" id="KW-0694">RNA-binding</keyword>
<dbReference type="EMBL" id="CP045891">
    <property type="protein sequence ID" value="QQP57399.1"/>
    <property type="molecule type" value="Genomic_DNA"/>
</dbReference>
<evidence type="ECO:0000313" key="8">
    <source>
        <dbReference type="Proteomes" id="UP000595437"/>
    </source>
</evidence>
<accession>A0A7T8KK37</accession>
<feature type="compositionally biased region" description="Polar residues" evidence="3">
    <location>
        <begin position="9"/>
        <end position="23"/>
    </location>
</feature>
<dbReference type="Gene3D" id="1.10.10.790">
    <property type="entry name" value="Surp module"/>
    <property type="match status" value="1"/>
</dbReference>
<dbReference type="InterPro" id="IPR035979">
    <property type="entry name" value="RBD_domain_sf"/>
</dbReference>
<dbReference type="PROSITE" id="PS50128">
    <property type="entry name" value="SURP"/>
    <property type="match status" value="1"/>
</dbReference>
<dbReference type="CDD" id="cd12223">
    <property type="entry name" value="RRM_SR140"/>
    <property type="match status" value="1"/>
</dbReference>
<feature type="region of interest" description="Disordered" evidence="3">
    <location>
        <begin position="517"/>
        <end position="547"/>
    </location>
</feature>
<dbReference type="OrthoDB" id="377209at2759"/>
<evidence type="ECO:0000256" key="3">
    <source>
        <dbReference type="SAM" id="MobiDB-lite"/>
    </source>
</evidence>
<evidence type="ECO:0000256" key="1">
    <source>
        <dbReference type="ARBA" id="ARBA00022884"/>
    </source>
</evidence>
<dbReference type="GO" id="GO:0003723">
    <property type="term" value="F:RNA binding"/>
    <property type="evidence" value="ECO:0007669"/>
    <property type="project" value="UniProtKB-UniRule"/>
</dbReference>
<dbReference type="PROSITE" id="PS51391">
    <property type="entry name" value="CID"/>
    <property type="match status" value="1"/>
</dbReference>
<dbReference type="SMART" id="SM00582">
    <property type="entry name" value="RPR"/>
    <property type="match status" value="1"/>
</dbReference>
<dbReference type="GO" id="GO:0006396">
    <property type="term" value="P:RNA processing"/>
    <property type="evidence" value="ECO:0007669"/>
    <property type="project" value="InterPro"/>
</dbReference>
<dbReference type="InterPro" id="IPR051485">
    <property type="entry name" value="SR-CTD_assoc_factor"/>
</dbReference>
<dbReference type="Gene3D" id="1.25.40.90">
    <property type="match status" value="1"/>
</dbReference>
<evidence type="ECO:0008006" key="9">
    <source>
        <dbReference type="Google" id="ProtNLM"/>
    </source>
</evidence>
<dbReference type="InterPro" id="IPR012677">
    <property type="entry name" value="Nucleotide-bd_a/b_plait_sf"/>
</dbReference>
<protein>
    <recommendedName>
        <fullName evidence="9">U2-associated protein SR140</fullName>
    </recommendedName>
</protein>
<dbReference type="SMART" id="SM00360">
    <property type="entry name" value="RRM"/>
    <property type="match status" value="1"/>
</dbReference>
<dbReference type="SUPFAM" id="SSF109905">
    <property type="entry name" value="Surp module (SWAP domain)"/>
    <property type="match status" value="1"/>
</dbReference>
<dbReference type="InterPro" id="IPR006569">
    <property type="entry name" value="CID_dom"/>
</dbReference>
<proteinExistence type="predicted"/>
<feature type="compositionally biased region" description="Pro residues" evidence="3">
    <location>
        <begin position="66"/>
        <end position="78"/>
    </location>
</feature>
<dbReference type="InterPro" id="IPR000061">
    <property type="entry name" value="Surp"/>
</dbReference>
<gene>
    <name evidence="7" type="ORF">FKW44_002375</name>
</gene>
<feature type="domain" description="RRM" evidence="4">
    <location>
        <begin position="96"/>
        <end position="177"/>
    </location>
</feature>
<dbReference type="SUPFAM" id="SSF54928">
    <property type="entry name" value="RNA-binding domain, RBD"/>
    <property type="match status" value="1"/>
</dbReference>
<reference evidence="8" key="1">
    <citation type="submission" date="2021-01" db="EMBL/GenBank/DDBJ databases">
        <title>Caligus Genome Assembly.</title>
        <authorList>
            <person name="Gallardo-Escarate C."/>
        </authorList>
    </citation>
    <scope>NUCLEOTIDE SEQUENCE [LARGE SCALE GENOMIC DNA]</scope>
</reference>
<keyword evidence="8" id="KW-1185">Reference proteome</keyword>
<organism evidence="7 8">
    <name type="scientific">Caligus rogercresseyi</name>
    <name type="common">Sea louse</name>
    <dbReference type="NCBI Taxonomy" id="217165"/>
    <lineage>
        <taxon>Eukaryota</taxon>
        <taxon>Metazoa</taxon>
        <taxon>Ecdysozoa</taxon>
        <taxon>Arthropoda</taxon>
        <taxon>Crustacea</taxon>
        <taxon>Multicrustacea</taxon>
        <taxon>Hexanauplia</taxon>
        <taxon>Copepoda</taxon>
        <taxon>Siphonostomatoida</taxon>
        <taxon>Caligidae</taxon>
        <taxon>Caligus</taxon>
    </lineage>
</organism>
<dbReference type="AlphaFoldDB" id="A0A7T8KK37"/>
<dbReference type="InterPro" id="IPR000504">
    <property type="entry name" value="RRM_dom"/>
</dbReference>
<dbReference type="InterPro" id="IPR008942">
    <property type="entry name" value="ENTH_VHS"/>
</dbReference>
<dbReference type="Pfam" id="PF00076">
    <property type="entry name" value="RRM_1"/>
    <property type="match status" value="1"/>
</dbReference>
<dbReference type="SMART" id="SM00648">
    <property type="entry name" value="SWAP"/>
    <property type="match status" value="1"/>
</dbReference>
<evidence type="ECO:0000259" key="6">
    <source>
        <dbReference type="PROSITE" id="PS51391"/>
    </source>
</evidence>
<evidence type="ECO:0000259" key="5">
    <source>
        <dbReference type="PROSITE" id="PS50128"/>
    </source>
</evidence>
<feature type="region of interest" description="Disordered" evidence="3">
    <location>
        <begin position="346"/>
        <end position="368"/>
    </location>
</feature>
<dbReference type="InterPro" id="IPR035009">
    <property type="entry name" value="SR140_RRM"/>
</dbReference>
<dbReference type="Pfam" id="PF04818">
    <property type="entry name" value="CID"/>
    <property type="match status" value="1"/>
</dbReference>